<dbReference type="PANTHER" id="PTHR43124">
    <property type="entry name" value="PURINE EFFLUX PUMP PBUE"/>
    <property type="match status" value="1"/>
</dbReference>
<evidence type="ECO:0000256" key="3">
    <source>
        <dbReference type="ARBA" id="ARBA00022692"/>
    </source>
</evidence>
<feature type="transmembrane region" description="Helical" evidence="7">
    <location>
        <begin position="136"/>
        <end position="155"/>
    </location>
</feature>
<dbReference type="SUPFAM" id="SSF103473">
    <property type="entry name" value="MFS general substrate transporter"/>
    <property type="match status" value="1"/>
</dbReference>
<dbReference type="InterPro" id="IPR011701">
    <property type="entry name" value="MFS"/>
</dbReference>
<evidence type="ECO:0000256" key="7">
    <source>
        <dbReference type="SAM" id="Phobius"/>
    </source>
</evidence>
<keyword evidence="5 7" id="KW-0472">Membrane</keyword>
<dbReference type="AlphaFoldDB" id="A0A543FUT5"/>
<feature type="transmembrane region" description="Helical" evidence="7">
    <location>
        <begin position="101"/>
        <end position="124"/>
    </location>
</feature>
<dbReference type="Proteomes" id="UP000319818">
    <property type="component" value="Unassembled WGS sequence"/>
</dbReference>
<dbReference type="InterPro" id="IPR036259">
    <property type="entry name" value="MFS_trans_sf"/>
</dbReference>
<dbReference type="InterPro" id="IPR020846">
    <property type="entry name" value="MFS_dom"/>
</dbReference>
<reference evidence="9 10" key="1">
    <citation type="submission" date="2019-06" db="EMBL/GenBank/DDBJ databases">
        <title>Sequencing the genomes of 1000 actinobacteria strains.</title>
        <authorList>
            <person name="Klenk H.-P."/>
        </authorList>
    </citation>
    <scope>NUCLEOTIDE SEQUENCE [LARGE SCALE GENOMIC DNA]</scope>
    <source>
        <strain evidence="9 10">DSM 45511</strain>
    </source>
</reference>
<accession>A0A543FUT5</accession>
<sequence length="399" mass="39462">MRSSLFVRLLPLSLALFAVGTDGFVIAGLLPAIARDLAVGIPAAGQLVTAFALAFAVSAPVLGAATSSLDRRTTMLIGLAGFSVGNALTALGPSYPVVLGARVFTALGAGLIGAAAFSTAAAIAPPERQGRALATVMGGLSISMALGLPAGTLIGATDWRVTLWVVTAIGLVAAAGVAFGVPAVSLPSTSLRARLRPLREPAVLGMLAVTLLALAGTHVLYTYIGPALEGATGGSGTALTVVLFAWGIGNVAGNALGGALSDRYAPRRVVLAGLVAAALVLAVAPVAVGGFVTAVVWAVGWGVFVSMPIVPQQHRLVAHAPDATPVLLGLNNSAIYAGVAAGGALGGILQQAVPVTLLGIAGAVLSAIGAALTQATGVRRGRPPARTAGRGGHRGHRTR</sequence>
<protein>
    <submittedName>
        <fullName evidence="9">Putative MFS family arabinose efflux permease</fullName>
    </submittedName>
</protein>
<dbReference type="PROSITE" id="PS50850">
    <property type="entry name" value="MFS"/>
    <property type="match status" value="1"/>
</dbReference>
<organism evidence="9 10">
    <name type="scientific">Pseudonocardia cypriaca</name>
    <dbReference type="NCBI Taxonomy" id="882449"/>
    <lineage>
        <taxon>Bacteria</taxon>
        <taxon>Bacillati</taxon>
        <taxon>Actinomycetota</taxon>
        <taxon>Actinomycetes</taxon>
        <taxon>Pseudonocardiales</taxon>
        <taxon>Pseudonocardiaceae</taxon>
        <taxon>Pseudonocardia</taxon>
    </lineage>
</organism>
<dbReference type="GO" id="GO:0005886">
    <property type="term" value="C:plasma membrane"/>
    <property type="evidence" value="ECO:0007669"/>
    <property type="project" value="UniProtKB-SubCell"/>
</dbReference>
<dbReference type="RefSeq" id="WP_211362192.1">
    <property type="nucleotide sequence ID" value="NZ_VFPH01000002.1"/>
</dbReference>
<feature type="transmembrane region" description="Helical" evidence="7">
    <location>
        <begin position="161"/>
        <end position="181"/>
    </location>
</feature>
<feature type="transmembrane region" description="Helical" evidence="7">
    <location>
        <begin position="323"/>
        <end position="346"/>
    </location>
</feature>
<feature type="domain" description="Major facilitator superfamily (MFS) profile" evidence="8">
    <location>
        <begin position="8"/>
        <end position="379"/>
    </location>
</feature>
<evidence type="ECO:0000256" key="6">
    <source>
        <dbReference type="SAM" id="MobiDB-lite"/>
    </source>
</evidence>
<evidence type="ECO:0000256" key="5">
    <source>
        <dbReference type="ARBA" id="ARBA00023136"/>
    </source>
</evidence>
<evidence type="ECO:0000256" key="4">
    <source>
        <dbReference type="ARBA" id="ARBA00022989"/>
    </source>
</evidence>
<feature type="transmembrane region" description="Helical" evidence="7">
    <location>
        <begin position="269"/>
        <end position="288"/>
    </location>
</feature>
<dbReference type="EMBL" id="VFPH01000002">
    <property type="protein sequence ID" value="TQM37609.1"/>
    <property type="molecule type" value="Genomic_DNA"/>
</dbReference>
<keyword evidence="3 7" id="KW-0812">Transmembrane</keyword>
<feature type="transmembrane region" description="Helical" evidence="7">
    <location>
        <begin position="43"/>
        <end position="64"/>
    </location>
</feature>
<comment type="caution">
    <text evidence="9">The sequence shown here is derived from an EMBL/GenBank/DDBJ whole genome shotgun (WGS) entry which is preliminary data.</text>
</comment>
<evidence type="ECO:0000313" key="9">
    <source>
        <dbReference type="EMBL" id="TQM37609.1"/>
    </source>
</evidence>
<evidence type="ECO:0000313" key="10">
    <source>
        <dbReference type="Proteomes" id="UP000319818"/>
    </source>
</evidence>
<comment type="subcellular location">
    <subcellularLocation>
        <location evidence="1">Cell membrane</location>
        <topology evidence="1">Multi-pass membrane protein</topology>
    </subcellularLocation>
</comment>
<dbReference type="GO" id="GO:0022857">
    <property type="term" value="F:transmembrane transporter activity"/>
    <property type="evidence" value="ECO:0007669"/>
    <property type="project" value="InterPro"/>
</dbReference>
<dbReference type="CDD" id="cd17324">
    <property type="entry name" value="MFS_NepI_like"/>
    <property type="match status" value="1"/>
</dbReference>
<keyword evidence="4 7" id="KW-1133">Transmembrane helix</keyword>
<evidence type="ECO:0000256" key="2">
    <source>
        <dbReference type="ARBA" id="ARBA00022475"/>
    </source>
</evidence>
<gene>
    <name evidence="9" type="ORF">FB388_4826</name>
</gene>
<dbReference type="Pfam" id="PF07690">
    <property type="entry name" value="MFS_1"/>
    <property type="match status" value="1"/>
</dbReference>
<keyword evidence="10" id="KW-1185">Reference proteome</keyword>
<feature type="transmembrane region" description="Helical" evidence="7">
    <location>
        <begin position="76"/>
        <end position="95"/>
    </location>
</feature>
<feature type="transmembrane region" description="Helical" evidence="7">
    <location>
        <begin position="236"/>
        <end position="257"/>
    </location>
</feature>
<evidence type="ECO:0000256" key="1">
    <source>
        <dbReference type="ARBA" id="ARBA00004651"/>
    </source>
</evidence>
<dbReference type="InterPro" id="IPR050189">
    <property type="entry name" value="MFS_Efflux_Transporters"/>
</dbReference>
<feature type="region of interest" description="Disordered" evidence="6">
    <location>
        <begin position="378"/>
        <end position="399"/>
    </location>
</feature>
<evidence type="ECO:0000259" key="8">
    <source>
        <dbReference type="PROSITE" id="PS50850"/>
    </source>
</evidence>
<feature type="transmembrane region" description="Helical" evidence="7">
    <location>
        <begin position="352"/>
        <end position="372"/>
    </location>
</feature>
<name>A0A543FUT5_9PSEU</name>
<dbReference type="Gene3D" id="1.20.1250.20">
    <property type="entry name" value="MFS general substrate transporter like domains"/>
    <property type="match status" value="1"/>
</dbReference>
<keyword evidence="2" id="KW-1003">Cell membrane</keyword>
<feature type="transmembrane region" description="Helical" evidence="7">
    <location>
        <begin position="202"/>
        <end position="224"/>
    </location>
</feature>
<dbReference type="PANTHER" id="PTHR43124:SF10">
    <property type="entry name" value="PURINE EFFLUX PUMP PBUE"/>
    <property type="match status" value="1"/>
</dbReference>
<proteinExistence type="predicted"/>